<keyword evidence="1" id="KW-1133">Transmembrane helix</keyword>
<accession>A0AAD6SCH8</accession>
<dbReference type="InterPro" id="IPR045340">
    <property type="entry name" value="DUF6533"/>
</dbReference>
<evidence type="ECO:0000313" key="4">
    <source>
        <dbReference type="Proteomes" id="UP001218188"/>
    </source>
</evidence>
<gene>
    <name evidence="3" type="ORF">C8F04DRAFT_1132404</name>
</gene>
<evidence type="ECO:0000313" key="3">
    <source>
        <dbReference type="EMBL" id="KAJ7024161.1"/>
    </source>
</evidence>
<comment type="caution">
    <text evidence="3">The sequence shown here is derived from an EMBL/GenBank/DDBJ whole genome shotgun (WGS) entry which is preliminary data.</text>
</comment>
<sequence length="298" mass="33541">MATTASAAELQAELIQLTADAQTTSYLAAAALTLAIVEFIGNFQDEVQLVWKSPLRVSNGIYLWIRYFSLITVAIYTIFTFREIKSDHTCRSFLLAEAVTSSLVGTSADVILVLRVWVLYGKSRRLLYIFVPFLIMEIIVEITVGVLTILPLGQYFHVGPAILGCYSLNVPRYFTYYAVPYSVTSFVMFCMTLYKCGLALFDNRTVKMPLMTLFLRDGLFWFLIIFALSIVELFVWARGRPSLAQLMVTPWTILNATVGARILLNLKKVARVEVYATAPTANLFSEDSWVRTANTLNI</sequence>
<keyword evidence="4" id="KW-1185">Reference proteome</keyword>
<feature type="transmembrane region" description="Helical" evidence="1">
    <location>
        <begin position="243"/>
        <end position="264"/>
    </location>
</feature>
<dbReference type="Proteomes" id="UP001218188">
    <property type="component" value="Unassembled WGS sequence"/>
</dbReference>
<feature type="transmembrane region" description="Helical" evidence="1">
    <location>
        <begin position="218"/>
        <end position="237"/>
    </location>
</feature>
<protein>
    <recommendedName>
        <fullName evidence="2">DUF6533 domain-containing protein</fullName>
    </recommendedName>
</protein>
<dbReference type="EMBL" id="JARJCM010000174">
    <property type="protein sequence ID" value="KAJ7024161.1"/>
    <property type="molecule type" value="Genomic_DNA"/>
</dbReference>
<name>A0AAD6SCH8_9AGAR</name>
<feature type="transmembrane region" description="Helical" evidence="1">
    <location>
        <begin position="61"/>
        <end position="81"/>
    </location>
</feature>
<keyword evidence="1" id="KW-0812">Transmembrane</keyword>
<feature type="transmembrane region" description="Helical" evidence="1">
    <location>
        <begin position="126"/>
        <end position="153"/>
    </location>
</feature>
<evidence type="ECO:0000259" key="2">
    <source>
        <dbReference type="Pfam" id="PF20151"/>
    </source>
</evidence>
<proteinExistence type="predicted"/>
<dbReference type="AlphaFoldDB" id="A0AAD6SCH8"/>
<organism evidence="3 4">
    <name type="scientific">Mycena alexandri</name>
    <dbReference type="NCBI Taxonomy" id="1745969"/>
    <lineage>
        <taxon>Eukaryota</taxon>
        <taxon>Fungi</taxon>
        <taxon>Dikarya</taxon>
        <taxon>Basidiomycota</taxon>
        <taxon>Agaricomycotina</taxon>
        <taxon>Agaricomycetes</taxon>
        <taxon>Agaricomycetidae</taxon>
        <taxon>Agaricales</taxon>
        <taxon>Marasmiineae</taxon>
        <taxon>Mycenaceae</taxon>
        <taxon>Mycena</taxon>
    </lineage>
</organism>
<reference evidence="3" key="1">
    <citation type="submission" date="2023-03" db="EMBL/GenBank/DDBJ databases">
        <title>Massive genome expansion in bonnet fungi (Mycena s.s.) driven by repeated elements and novel gene families across ecological guilds.</title>
        <authorList>
            <consortium name="Lawrence Berkeley National Laboratory"/>
            <person name="Harder C.B."/>
            <person name="Miyauchi S."/>
            <person name="Viragh M."/>
            <person name="Kuo A."/>
            <person name="Thoen E."/>
            <person name="Andreopoulos B."/>
            <person name="Lu D."/>
            <person name="Skrede I."/>
            <person name="Drula E."/>
            <person name="Henrissat B."/>
            <person name="Morin E."/>
            <person name="Kohler A."/>
            <person name="Barry K."/>
            <person name="LaButti K."/>
            <person name="Morin E."/>
            <person name="Salamov A."/>
            <person name="Lipzen A."/>
            <person name="Mereny Z."/>
            <person name="Hegedus B."/>
            <person name="Baldrian P."/>
            <person name="Stursova M."/>
            <person name="Weitz H."/>
            <person name="Taylor A."/>
            <person name="Grigoriev I.V."/>
            <person name="Nagy L.G."/>
            <person name="Martin F."/>
            <person name="Kauserud H."/>
        </authorList>
    </citation>
    <scope>NUCLEOTIDE SEQUENCE</scope>
    <source>
        <strain evidence="3">CBHHK200</strain>
    </source>
</reference>
<keyword evidence="1" id="KW-0472">Membrane</keyword>
<feature type="transmembrane region" description="Helical" evidence="1">
    <location>
        <begin position="93"/>
        <end position="114"/>
    </location>
</feature>
<feature type="domain" description="DUF6533" evidence="2">
    <location>
        <begin position="26"/>
        <end position="71"/>
    </location>
</feature>
<evidence type="ECO:0000256" key="1">
    <source>
        <dbReference type="SAM" id="Phobius"/>
    </source>
</evidence>
<dbReference type="Pfam" id="PF20151">
    <property type="entry name" value="DUF6533"/>
    <property type="match status" value="1"/>
</dbReference>
<feature type="transmembrane region" description="Helical" evidence="1">
    <location>
        <begin position="173"/>
        <end position="197"/>
    </location>
</feature>